<gene>
    <name evidence="5" type="ORF">FSP39_008473</name>
</gene>
<dbReference type="InterPro" id="IPR000859">
    <property type="entry name" value="CUB_dom"/>
</dbReference>
<dbReference type="PROSITE" id="PS01180">
    <property type="entry name" value="CUB"/>
    <property type="match status" value="8"/>
</dbReference>
<dbReference type="PANTHER" id="PTHR24251">
    <property type="entry name" value="OVOCHYMASE-RELATED"/>
    <property type="match status" value="1"/>
</dbReference>
<feature type="domain" description="CUB" evidence="4">
    <location>
        <begin position="338"/>
        <end position="451"/>
    </location>
</feature>
<comment type="caution">
    <text evidence="5">The sequence shown here is derived from an EMBL/GenBank/DDBJ whole genome shotgun (WGS) entry which is preliminary data.</text>
</comment>
<evidence type="ECO:0000313" key="5">
    <source>
        <dbReference type="EMBL" id="KAK3105916.1"/>
    </source>
</evidence>
<evidence type="ECO:0000256" key="3">
    <source>
        <dbReference type="PROSITE-ProRule" id="PRU00059"/>
    </source>
</evidence>
<dbReference type="Proteomes" id="UP001186944">
    <property type="component" value="Unassembled WGS sequence"/>
</dbReference>
<proteinExistence type="predicted"/>
<dbReference type="InterPro" id="IPR035914">
    <property type="entry name" value="Sperma_CUB_dom_sf"/>
</dbReference>
<dbReference type="SUPFAM" id="SSF49854">
    <property type="entry name" value="Spermadhesin, CUB domain"/>
    <property type="match status" value="9"/>
</dbReference>
<evidence type="ECO:0000313" key="6">
    <source>
        <dbReference type="Proteomes" id="UP001186944"/>
    </source>
</evidence>
<dbReference type="EMBL" id="VSWD01000003">
    <property type="protein sequence ID" value="KAK3105916.1"/>
    <property type="molecule type" value="Genomic_DNA"/>
</dbReference>
<feature type="domain" description="CUB" evidence="4">
    <location>
        <begin position="926"/>
        <end position="1037"/>
    </location>
</feature>
<keyword evidence="6" id="KW-1185">Reference proteome</keyword>
<keyword evidence="1" id="KW-0677">Repeat</keyword>
<reference evidence="5" key="1">
    <citation type="submission" date="2019-08" db="EMBL/GenBank/DDBJ databases">
        <title>The improved chromosome-level genome for the pearl oyster Pinctada fucata martensii using PacBio sequencing and Hi-C.</title>
        <authorList>
            <person name="Zheng Z."/>
        </authorList>
    </citation>
    <scope>NUCLEOTIDE SEQUENCE</scope>
    <source>
        <strain evidence="5">ZZ-2019</strain>
        <tissue evidence="5">Adductor muscle</tissue>
    </source>
</reference>
<dbReference type="SMART" id="SM00042">
    <property type="entry name" value="CUB"/>
    <property type="match status" value="8"/>
</dbReference>
<dbReference type="Gene3D" id="2.60.120.290">
    <property type="entry name" value="Spermadhesin, CUB domain"/>
    <property type="match status" value="9"/>
</dbReference>
<organism evidence="5 6">
    <name type="scientific">Pinctada imbricata</name>
    <name type="common">Atlantic pearl-oyster</name>
    <name type="synonym">Pinctada martensii</name>
    <dbReference type="NCBI Taxonomy" id="66713"/>
    <lineage>
        <taxon>Eukaryota</taxon>
        <taxon>Metazoa</taxon>
        <taxon>Spiralia</taxon>
        <taxon>Lophotrochozoa</taxon>
        <taxon>Mollusca</taxon>
        <taxon>Bivalvia</taxon>
        <taxon>Autobranchia</taxon>
        <taxon>Pteriomorphia</taxon>
        <taxon>Pterioida</taxon>
        <taxon>Pterioidea</taxon>
        <taxon>Pteriidae</taxon>
        <taxon>Pinctada</taxon>
    </lineage>
</organism>
<dbReference type="FunFam" id="2.60.120.290:FF:000005">
    <property type="entry name" value="Procollagen C-endopeptidase enhancer 1"/>
    <property type="match status" value="2"/>
</dbReference>
<evidence type="ECO:0000256" key="1">
    <source>
        <dbReference type="ARBA" id="ARBA00022737"/>
    </source>
</evidence>
<feature type="domain" description="CUB" evidence="4">
    <location>
        <begin position="690"/>
        <end position="806"/>
    </location>
</feature>
<evidence type="ECO:0000256" key="2">
    <source>
        <dbReference type="ARBA" id="ARBA00023157"/>
    </source>
</evidence>
<dbReference type="FunFam" id="2.60.120.290:FF:000013">
    <property type="entry name" value="Membrane frizzled-related protein"/>
    <property type="match status" value="5"/>
</dbReference>
<evidence type="ECO:0000259" key="4">
    <source>
        <dbReference type="PROSITE" id="PS01180"/>
    </source>
</evidence>
<comment type="caution">
    <text evidence="3">Lacks conserved residue(s) required for the propagation of feature annotation.</text>
</comment>
<sequence>MKRLAECDETLGAPRWVRESYTQVLNNLDGNLHFMQLSTNHIAKRYSIRARNNENGALVGKYCGNTTLPPPVIAPTPYMWLRWKTDFSLVDLGFWLSYDCGGILTEDNGVVTSPNFPFNYNHSDFCAWQIIGPEGYQVKIDFTDFNVEHHPSCRWDSVDILNGPLPTSPSVGPFCGETLPGTLNKTFISQSNAVRVLFKTDSSVHRNGFRFRYSFSSGGCSGIYHSNSGVIKTPNYDATPGDYPHNAECMWDINVEDGYHVVLTFKPPFDLEAHASCAFDYVEVSDALPNGTLVSLGRWCGLTTPPVLKSTGARMVAKFRSDATTRGHGFAANWTAGCGAIFTEDSGSFISPGYPNAYVDNLRCNYTIATDPQRFVVLEFDSLIFAIEGGANCPYDYVQAFPGNDSSGRSLGKFCGTTVPQPVSSLGSMFVQFVTDSSIQNKGFRALYSVSDCGGVFTDPDGIIKTPTHPVNYHHNANCTWNITVENNRVVDLKFLSFDLEAHSTCRYDYVEIFDGGSLTSPSMGKFCGQTLPPLLRTTGNTMLVNFVSDYNVAAKGFSAAYRTTFGVNQGCGGVLNSTSGTLKAVDIDNDGEYENALDCKWVIIVGDNQVVRFIVTGMDIEAHSRCMYDYLLIHDGMSEDDPIIGRYCGTQAPPAIQATSNTLYIRFFSDYTVTKAGFNATYTQEDALCGGAFTATTDPVVITSPSFPGSLSQSLKCRWTIDTPEENQQVRLFLTSINLINDNNCSQEYLEFRDSPLGWTGRSIHFCGSQVPSSSFDSAGRTVNINYVISANSGSQGFSLKYQIASCNKTYTGSSGRILSPGWPGNYQSNSNCEIAVSAPAGNYISLYFNSFYIEPHPNCRFDYLQIHNGSSADSPVITQLCGNTLPNPVFATGNTIWMNFMTDASVTHPGFDISWTATPQGIGCGGELTGINGSLTSPNYPGNYTERHSCRWIITVPRRRIVTLMFTDINLLGSADCERAYVEVFNGNIDSAPSFGRFCGNEIPARLQTSGNTALVKFISDGFHSAPGFRLKFTS</sequence>
<dbReference type="PANTHER" id="PTHR24251:SF37">
    <property type="entry name" value="CUB DOMAIN-CONTAINING PROTEIN"/>
    <property type="match status" value="1"/>
</dbReference>
<feature type="domain" description="CUB" evidence="4">
    <location>
        <begin position="100"/>
        <end position="216"/>
    </location>
</feature>
<protein>
    <recommendedName>
        <fullName evidence="4">CUB domain-containing protein</fullName>
    </recommendedName>
</protein>
<feature type="domain" description="CUB" evidence="4">
    <location>
        <begin position="572"/>
        <end position="686"/>
    </location>
</feature>
<feature type="domain" description="CUB" evidence="4">
    <location>
        <begin position="220"/>
        <end position="337"/>
    </location>
</feature>
<accession>A0AA88YJB7</accession>
<name>A0AA88YJB7_PINIB</name>
<feature type="domain" description="CUB" evidence="4">
    <location>
        <begin position="453"/>
        <end position="565"/>
    </location>
</feature>
<keyword evidence="2" id="KW-1015">Disulfide bond</keyword>
<feature type="domain" description="CUB" evidence="4">
    <location>
        <begin position="808"/>
        <end position="920"/>
    </location>
</feature>
<dbReference type="Pfam" id="PF00431">
    <property type="entry name" value="CUB"/>
    <property type="match status" value="8"/>
</dbReference>
<dbReference type="AlphaFoldDB" id="A0AA88YJB7"/>
<dbReference type="CDD" id="cd00041">
    <property type="entry name" value="CUB"/>
    <property type="match status" value="8"/>
</dbReference>